<reference evidence="2 3" key="1">
    <citation type="journal article" date="2015" name="Int. J. Syst. Evol. Microbiol.">
        <title>Tumebacillus algifaecis sp. nov., isolated from decomposing algal scum.</title>
        <authorList>
            <person name="Wu Y.F."/>
            <person name="Zhang B."/>
            <person name="Xing P."/>
            <person name="Wu Q.L."/>
            <person name="Liu S.J."/>
        </authorList>
    </citation>
    <scope>NUCLEOTIDE SEQUENCE [LARGE SCALE GENOMIC DNA]</scope>
    <source>
        <strain evidence="2 3">THMBR28</strain>
    </source>
</reference>
<dbReference type="RefSeq" id="WP_094236305.1">
    <property type="nucleotide sequence ID" value="NZ_CP022657.1"/>
</dbReference>
<dbReference type="OrthoDB" id="1642705at2"/>
<dbReference type="Proteomes" id="UP000214688">
    <property type="component" value="Chromosome"/>
</dbReference>
<dbReference type="InterPro" id="IPR042047">
    <property type="entry name" value="SleB_dom1"/>
</dbReference>
<evidence type="ECO:0000313" key="3">
    <source>
        <dbReference type="Proteomes" id="UP000214688"/>
    </source>
</evidence>
<evidence type="ECO:0000259" key="1">
    <source>
        <dbReference type="Pfam" id="PF07486"/>
    </source>
</evidence>
<evidence type="ECO:0000313" key="2">
    <source>
        <dbReference type="EMBL" id="ASS75056.1"/>
    </source>
</evidence>
<dbReference type="Gene3D" id="1.10.10.2520">
    <property type="entry name" value="Cell wall hydrolase SleB, domain 1"/>
    <property type="match status" value="1"/>
</dbReference>
<feature type="domain" description="Cell wall hydrolase SleB" evidence="1">
    <location>
        <begin position="26"/>
        <end position="146"/>
    </location>
</feature>
<dbReference type="InterPro" id="IPR011105">
    <property type="entry name" value="Cell_wall_hydrolase_SleB"/>
</dbReference>
<keyword evidence="2" id="KW-0378">Hydrolase</keyword>
<dbReference type="Pfam" id="PF07486">
    <property type="entry name" value="Hydrolase_2"/>
    <property type="match status" value="1"/>
</dbReference>
<keyword evidence="3" id="KW-1185">Reference proteome</keyword>
<dbReference type="AlphaFoldDB" id="A0A223D164"/>
<dbReference type="GO" id="GO:0016787">
    <property type="term" value="F:hydrolase activity"/>
    <property type="evidence" value="ECO:0007669"/>
    <property type="project" value="UniProtKB-KW"/>
</dbReference>
<organism evidence="2 3">
    <name type="scientific">Tumebacillus algifaecis</name>
    <dbReference type="NCBI Taxonomy" id="1214604"/>
    <lineage>
        <taxon>Bacteria</taxon>
        <taxon>Bacillati</taxon>
        <taxon>Bacillota</taxon>
        <taxon>Bacilli</taxon>
        <taxon>Bacillales</taxon>
        <taxon>Alicyclobacillaceae</taxon>
        <taxon>Tumebacillus</taxon>
    </lineage>
</organism>
<dbReference type="KEGG" id="tab:CIG75_08740"/>
<dbReference type="EMBL" id="CP022657">
    <property type="protein sequence ID" value="ASS75056.1"/>
    <property type="molecule type" value="Genomic_DNA"/>
</dbReference>
<name>A0A223D164_9BACL</name>
<accession>A0A223D164</accession>
<protein>
    <submittedName>
        <fullName evidence="2">Cell wall hydrolase</fullName>
    </submittedName>
</protein>
<proteinExistence type="predicted"/>
<sequence length="157" mass="17960">MPLRRVKATNAHLRLLAQLMQAEARGEGRRGQELVGSVLINRVVADCKPDFHNLRTIPQAIYGKFGPSRSPFEPVQNGEIYKMRPTSQDLRRARELANGRIDSLTRRSLWFYNPSPGRAYRAPCTGQMPRAPKTQYQFSFKNHCFYTGTPGYCPEFL</sequence>
<gene>
    <name evidence="2" type="ORF">CIG75_08740</name>
</gene>